<proteinExistence type="predicted"/>
<dbReference type="PANTHER" id="PTHR46623">
    <property type="entry name" value="CARBOXYMETHYLENEBUTENOLIDASE-RELATED"/>
    <property type="match status" value="1"/>
</dbReference>
<dbReference type="InterPro" id="IPR029058">
    <property type="entry name" value="AB_hydrolase_fold"/>
</dbReference>
<dbReference type="PANTHER" id="PTHR46623:SF6">
    <property type="entry name" value="ALPHA_BETA-HYDROLASES SUPERFAMILY PROTEIN"/>
    <property type="match status" value="1"/>
</dbReference>
<name>A0A6U4MRY9_HEMAN</name>
<dbReference type="GO" id="GO:0016787">
    <property type="term" value="F:hydrolase activity"/>
    <property type="evidence" value="ECO:0007669"/>
    <property type="project" value="InterPro"/>
</dbReference>
<protein>
    <recommendedName>
        <fullName evidence="1">Dienelactone hydrolase domain-containing protein</fullName>
    </recommendedName>
</protein>
<accession>A0A6U4MRY9</accession>
<reference evidence="2" key="1">
    <citation type="submission" date="2021-01" db="EMBL/GenBank/DDBJ databases">
        <authorList>
            <person name="Corre E."/>
            <person name="Pelletier E."/>
            <person name="Niang G."/>
            <person name="Scheremetjew M."/>
            <person name="Finn R."/>
            <person name="Kale V."/>
            <person name="Holt S."/>
            <person name="Cochrane G."/>
            <person name="Meng A."/>
            <person name="Brown T."/>
            <person name="Cohen L."/>
        </authorList>
    </citation>
    <scope>NUCLEOTIDE SEQUENCE</scope>
    <source>
        <strain evidence="2">CCMP441</strain>
    </source>
</reference>
<evidence type="ECO:0000259" key="1">
    <source>
        <dbReference type="Pfam" id="PF01738"/>
    </source>
</evidence>
<sequence length="320" mass="33787">MSSSSAGITGLSVVERAMLAQKTNPEKGPLYCARRPYDGQGSVRQFKDYYNNTAQAGGAAQTMEMMALSQAGSKPMTAAEQTAAVPGGITAIPREDGTDVPAYTSAPVPGGPGIVVIQEWWGVNDQVKATAGDMAAACGAAVAVPDLYRGQLAYEAAEANHIMSGLDWGGALQDVRACARWLKQNGCSKVTVIGFCMGGALALGSGVVSEEVDACIAFYGWNGGLADVSQMRKPTQCHFGDLDEQQGFSDKETADKLEAELARSGCPLEFYRYPTQGHGFMNNTQWGREMQARLGRPEVEVGEIQAAMGRVKAFVAAHGT</sequence>
<dbReference type="AlphaFoldDB" id="A0A6U4MRY9"/>
<dbReference type="SUPFAM" id="SSF53474">
    <property type="entry name" value="alpha/beta-Hydrolases"/>
    <property type="match status" value="1"/>
</dbReference>
<dbReference type="Gene3D" id="3.40.50.1820">
    <property type="entry name" value="alpha/beta hydrolase"/>
    <property type="match status" value="1"/>
</dbReference>
<organism evidence="2">
    <name type="scientific">Hemiselmis andersenii</name>
    <name type="common">Cryptophyte alga</name>
    <dbReference type="NCBI Taxonomy" id="464988"/>
    <lineage>
        <taxon>Eukaryota</taxon>
        <taxon>Cryptophyceae</taxon>
        <taxon>Cryptomonadales</taxon>
        <taxon>Hemiselmidaceae</taxon>
        <taxon>Hemiselmis</taxon>
    </lineage>
</organism>
<feature type="domain" description="Dienelactone hydrolase" evidence="1">
    <location>
        <begin position="103"/>
        <end position="285"/>
    </location>
</feature>
<dbReference type="EMBL" id="HBFK01012339">
    <property type="protein sequence ID" value="CAD8740915.1"/>
    <property type="molecule type" value="Transcribed_RNA"/>
</dbReference>
<evidence type="ECO:0000313" key="2">
    <source>
        <dbReference type="EMBL" id="CAD8740915.1"/>
    </source>
</evidence>
<gene>
    <name evidence="2" type="ORF">HAND1043_LOCUS7407</name>
</gene>
<dbReference type="InterPro" id="IPR051049">
    <property type="entry name" value="Dienelactone_hydrolase-like"/>
</dbReference>
<dbReference type="InterPro" id="IPR002925">
    <property type="entry name" value="Dienelactn_hydro"/>
</dbReference>
<dbReference type="Pfam" id="PF01738">
    <property type="entry name" value="DLH"/>
    <property type="match status" value="1"/>
</dbReference>